<feature type="region of interest" description="Disordered" evidence="6">
    <location>
        <begin position="245"/>
        <end position="303"/>
    </location>
</feature>
<organism evidence="7 8">
    <name type="scientific">Toxoplasma gondii (strain ATCC 50861 / VEG)</name>
    <dbReference type="NCBI Taxonomy" id="432359"/>
    <lineage>
        <taxon>Eukaryota</taxon>
        <taxon>Sar</taxon>
        <taxon>Alveolata</taxon>
        <taxon>Apicomplexa</taxon>
        <taxon>Conoidasida</taxon>
        <taxon>Coccidia</taxon>
        <taxon>Eucoccidiorida</taxon>
        <taxon>Eimeriorina</taxon>
        <taxon>Sarcocystidae</taxon>
        <taxon>Toxoplasma</taxon>
    </lineage>
</organism>
<name>A0A125YYK9_TOXGV</name>
<dbReference type="Pfam" id="PF09768">
    <property type="entry name" value="Peptidase_M76"/>
    <property type="match status" value="1"/>
</dbReference>
<dbReference type="GO" id="GO:0005739">
    <property type="term" value="C:mitochondrion"/>
    <property type="evidence" value="ECO:0007669"/>
    <property type="project" value="GOC"/>
</dbReference>
<dbReference type="PANTHER" id="PTHR21711:SF0">
    <property type="entry name" value="MITOCHONDRIAL INNER MEMBRANE PROTEASE ATP23 HOMOLOG"/>
    <property type="match status" value="1"/>
</dbReference>
<dbReference type="GO" id="GO:0033615">
    <property type="term" value="P:mitochondrial proton-transporting ATP synthase complex assembly"/>
    <property type="evidence" value="ECO:0007669"/>
    <property type="project" value="TreeGrafter"/>
</dbReference>
<dbReference type="OMA" id="TSWHSEW"/>
<dbReference type="GO" id="GO:0046872">
    <property type="term" value="F:metal ion binding"/>
    <property type="evidence" value="ECO:0007669"/>
    <property type="project" value="UniProtKB-KW"/>
</dbReference>
<feature type="compositionally biased region" description="Low complexity" evidence="6">
    <location>
        <begin position="155"/>
        <end position="176"/>
    </location>
</feature>
<dbReference type="eggNOG" id="KOG3314">
    <property type="taxonomic scope" value="Eukaryota"/>
</dbReference>
<dbReference type="Proteomes" id="UP000002226">
    <property type="component" value="Unassembled WGS sequence"/>
</dbReference>
<feature type="compositionally biased region" description="Basic and acidic residues" evidence="6">
    <location>
        <begin position="464"/>
        <end position="485"/>
    </location>
</feature>
<evidence type="ECO:0000256" key="1">
    <source>
        <dbReference type="ARBA" id="ARBA00009915"/>
    </source>
</evidence>
<dbReference type="InterPro" id="IPR019165">
    <property type="entry name" value="Peptidase_M76_ATP23"/>
</dbReference>
<dbReference type="GO" id="GO:0004222">
    <property type="term" value="F:metalloendopeptidase activity"/>
    <property type="evidence" value="ECO:0007669"/>
    <property type="project" value="InterPro"/>
</dbReference>
<dbReference type="PaxDb" id="5811-TGME49_057110"/>
<gene>
    <name evidence="7" type="ORF">TGVEG_257110</name>
</gene>
<evidence type="ECO:0000256" key="5">
    <source>
        <dbReference type="ARBA" id="ARBA00023049"/>
    </source>
</evidence>
<dbReference type="VEuPathDB" id="ToxoDB:TGVEG_257110"/>
<evidence type="ECO:0000256" key="2">
    <source>
        <dbReference type="ARBA" id="ARBA00022670"/>
    </source>
</evidence>
<sequence length="618" mass="67578">MSCTVVPAWRANSHACVVPKAEKKQPKAFIMPGKPDTQGRLTLAPRRAFLCRNRLQVSCDAIRFAASFRRCSQKLLPPACCAEPPTKLRNSEMTLSDAPTAPVALDTSWHSEWRWLSWLVKSRQTEESSFQQPDQYGNRGSSSRENVCSVPGIAAPPTSSASPSSLSTSTSACTSPASPPSSPDSRSAFLASACAAQAPLSQSSVASMSKPLSAAETQDKRIGVSATQNAAAEASSCAALLPPSLSSCEEDRTPSAGGASPPRKKATPVSHVSPAPRGSEVETVSKSAESEESQRTASPTSPLLQFGDETLSWLQRQQMKLWSFFALRDWRVKTLVHALSAMGAPVDLIVVDCAQTSGRGSAPPPHRGGYSPVYHTVWLCGNCFWSPFELRRVLLHELVHAFDFARAELSPENCRHVACTEIRAYNLSGQCSWWATKRWDEDQFQRIDPAFLRPRNRGLSTQGEKGDASVHAETREERCPHRDAAGSEQTAGERQLPLFGGSVAQVTRDCRTTAGEGEQQMGVSAQSFKHGGDPVFLSGNGAMPWQDTKRNRCLVHNALNSLRDHQQCKAPGIAEIAITDVFQRCLRDTWPFMVPPERDSKWRPSRIWREGSSDFFKK</sequence>
<comment type="similarity">
    <text evidence="1">Belongs to the peptidase M76 family.</text>
</comment>
<proteinExistence type="inferred from homology"/>
<evidence type="ECO:0000313" key="7">
    <source>
        <dbReference type="EMBL" id="ESS28615.1"/>
    </source>
</evidence>
<keyword evidence="8" id="KW-1185">Reference proteome</keyword>
<reference evidence="7" key="1">
    <citation type="submission" date="2007-03" db="EMBL/GenBank/DDBJ databases">
        <authorList>
            <person name="Paulsen I."/>
        </authorList>
    </citation>
    <scope>NUCLEOTIDE SEQUENCE</scope>
    <source>
        <strain evidence="7">VEG</strain>
    </source>
</reference>
<keyword evidence="4" id="KW-0378">Hydrolase</keyword>
<keyword evidence="2" id="KW-0645">Protease</keyword>
<feature type="region of interest" description="Disordered" evidence="6">
    <location>
        <begin position="127"/>
        <end position="187"/>
    </location>
</feature>
<feature type="compositionally biased region" description="Polar residues" evidence="6">
    <location>
        <begin position="127"/>
        <end position="146"/>
    </location>
</feature>
<evidence type="ECO:0000256" key="3">
    <source>
        <dbReference type="ARBA" id="ARBA00022723"/>
    </source>
</evidence>
<dbReference type="EMBL" id="AAYL02000337">
    <property type="protein sequence ID" value="ESS28615.1"/>
    <property type="molecule type" value="Genomic_DNA"/>
</dbReference>
<feature type="region of interest" description="Disordered" evidence="6">
    <location>
        <begin position="455"/>
        <end position="491"/>
    </location>
</feature>
<accession>A0A125YYK9</accession>
<dbReference type="OrthoDB" id="285308at2759"/>
<dbReference type="STRING" id="432359.A0A125YYK9"/>
<protein>
    <submittedName>
        <fullName evidence="7">Peptidase M76 family protein</fullName>
    </submittedName>
</protein>
<evidence type="ECO:0000256" key="4">
    <source>
        <dbReference type="ARBA" id="ARBA00022801"/>
    </source>
</evidence>
<evidence type="ECO:0000313" key="8">
    <source>
        <dbReference type="Proteomes" id="UP000002226"/>
    </source>
</evidence>
<evidence type="ECO:0000256" key="6">
    <source>
        <dbReference type="SAM" id="MobiDB-lite"/>
    </source>
</evidence>
<comment type="caution">
    <text evidence="7">The sequence shown here is derived from an EMBL/GenBank/DDBJ whole genome shotgun (WGS) entry which is preliminary data.</text>
</comment>
<dbReference type="AlphaFoldDB" id="A0A125YYK9"/>
<dbReference type="GO" id="GO:0034982">
    <property type="term" value="P:mitochondrial protein processing"/>
    <property type="evidence" value="ECO:0007669"/>
    <property type="project" value="TreeGrafter"/>
</dbReference>
<dbReference type="PANTHER" id="PTHR21711">
    <property type="entry name" value="MITOCHONDRIAL INNER MEMBRANE PROTEASE"/>
    <property type="match status" value="1"/>
</dbReference>
<keyword evidence="5" id="KW-0482">Metalloprotease</keyword>
<keyword evidence="3" id="KW-0479">Metal-binding</keyword>